<organism evidence="3 4">
    <name type="scientific">Beauveria bassiana</name>
    <name type="common">White muscardine disease fungus</name>
    <name type="synonym">Tritirachium shiotae</name>
    <dbReference type="NCBI Taxonomy" id="176275"/>
    <lineage>
        <taxon>Eukaryota</taxon>
        <taxon>Fungi</taxon>
        <taxon>Dikarya</taxon>
        <taxon>Ascomycota</taxon>
        <taxon>Pezizomycotina</taxon>
        <taxon>Sordariomycetes</taxon>
        <taxon>Hypocreomycetidae</taxon>
        <taxon>Hypocreales</taxon>
        <taxon>Cordycipitaceae</taxon>
        <taxon>Beauveria</taxon>
    </lineage>
</organism>
<accession>A0A2S7Y6N9</accession>
<keyword evidence="2" id="KW-0732">Signal</keyword>
<protein>
    <submittedName>
        <fullName evidence="3">Uncharacterized protein</fullName>
    </submittedName>
</protein>
<evidence type="ECO:0000313" key="4">
    <source>
        <dbReference type="Proteomes" id="UP000237441"/>
    </source>
</evidence>
<evidence type="ECO:0000256" key="2">
    <source>
        <dbReference type="SAM" id="SignalP"/>
    </source>
</evidence>
<dbReference type="Proteomes" id="UP000237441">
    <property type="component" value="Unassembled WGS sequence"/>
</dbReference>
<feature type="region of interest" description="Disordered" evidence="1">
    <location>
        <begin position="107"/>
        <end position="276"/>
    </location>
</feature>
<feature type="chain" id="PRO_5015727447" evidence="2">
    <location>
        <begin position="21"/>
        <end position="296"/>
    </location>
</feature>
<gene>
    <name evidence="3" type="ORF">BB8028_0003g01470</name>
</gene>
<evidence type="ECO:0000256" key="1">
    <source>
        <dbReference type="SAM" id="MobiDB-lite"/>
    </source>
</evidence>
<feature type="signal peptide" evidence="2">
    <location>
        <begin position="1"/>
        <end position="20"/>
    </location>
</feature>
<dbReference type="EMBL" id="JRHA01000003">
    <property type="protein sequence ID" value="PQK11522.1"/>
    <property type="molecule type" value="Genomic_DNA"/>
</dbReference>
<evidence type="ECO:0000313" key="3">
    <source>
        <dbReference type="EMBL" id="PQK11522.1"/>
    </source>
</evidence>
<proteinExistence type="predicted"/>
<name>A0A2S7Y6N9_BEABA</name>
<dbReference type="AlphaFoldDB" id="A0A2S7Y6N9"/>
<feature type="compositionally biased region" description="Low complexity" evidence="1">
    <location>
        <begin position="253"/>
        <end position="266"/>
    </location>
</feature>
<sequence>MKTATAAAATVILAAGLVAAEPQHHALPSGTKINCAKPNASYCMGGDIILRCGPDALGEPARCSANVSGYPPAGGVAECWESSRDAGDAACQKNCVVYAENPFTLPADKCTPSATETGQPTSTGSTATSNWTSTGGSSSSSAASSSTVGSSSTASSSSGGGSSSTLSSGPPASSSTGSHTLPSSSTAPASTISGSSSSSAYISLPSPPPGTPPGTASTPAHTGNNSTFSIPIITGSTSTTRSTSSSSGGGGSIITLTSTAGPKPTATTPPPNSNDAAANNAMSGLFAFGLAVAALF</sequence>
<feature type="compositionally biased region" description="Low complexity" evidence="1">
    <location>
        <begin position="213"/>
        <end position="246"/>
    </location>
</feature>
<feature type="compositionally biased region" description="Low complexity" evidence="1">
    <location>
        <begin position="121"/>
        <end position="204"/>
    </location>
</feature>
<dbReference type="OrthoDB" id="5426294at2759"/>
<reference evidence="3 4" key="1">
    <citation type="submission" date="2016-07" db="EMBL/GenBank/DDBJ databases">
        <title>Comparative genomics of the entomopathogenic fungus Beauveria bassiana.</title>
        <authorList>
            <person name="Valero Jimenez C.A."/>
            <person name="Zwaan B.J."/>
            <person name="Van Kan J.A."/>
            <person name="Takken W."/>
            <person name="Debets A.J."/>
            <person name="Schoustra S.E."/>
            <person name="Koenraadt C.J."/>
        </authorList>
    </citation>
    <scope>NUCLEOTIDE SEQUENCE [LARGE SCALE GENOMIC DNA]</scope>
    <source>
        <strain evidence="3 4">ARSEF 8028</strain>
    </source>
</reference>
<comment type="caution">
    <text evidence="3">The sequence shown here is derived from an EMBL/GenBank/DDBJ whole genome shotgun (WGS) entry which is preliminary data.</text>
</comment>